<dbReference type="Proteomes" id="UP000023152">
    <property type="component" value="Unassembled WGS sequence"/>
</dbReference>
<dbReference type="InterPro" id="IPR013083">
    <property type="entry name" value="Znf_RING/FYVE/PHD"/>
</dbReference>
<protein>
    <recommendedName>
        <fullName evidence="6">PHD-type domain-containing protein</fullName>
    </recommendedName>
</protein>
<evidence type="ECO:0000256" key="1">
    <source>
        <dbReference type="ARBA" id="ARBA00022723"/>
    </source>
</evidence>
<dbReference type="AlphaFoldDB" id="X6MM09"/>
<evidence type="ECO:0000256" key="5">
    <source>
        <dbReference type="SAM" id="MobiDB-lite"/>
    </source>
</evidence>
<dbReference type="PANTHER" id="PTHR24102:SF28">
    <property type="entry name" value="PHD-TYPE DOMAIN-CONTAINING PROTEIN"/>
    <property type="match status" value="1"/>
</dbReference>
<keyword evidence="2 4" id="KW-0863">Zinc-finger</keyword>
<feature type="compositionally biased region" description="Acidic residues" evidence="5">
    <location>
        <begin position="10"/>
        <end position="27"/>
    </location>
</feature>
<dbReference type="EMBL" id="ASPP01019699">
    <property type="protein sequence ID" value="ETO14859.1"/>
    <property type="molecule type" value="Genomic_DNA"/>
</dbReference>
<reference evidence="7 8" key="1">
    <citation type="journal article" date="2013" name="Curr. Biol.">
        <title>The Genome of the Foraminiferan Reticulomyxa filosa.</title>
        <authorList>
            <person name="Glockner G."/>
            <person name="Hulsmann N."/>
            <person name="Schleicher M."/>
            <person name="Noegel A.A."/>
            <person name="Eichinger L."/>
            <person name="Gallinger C."/>
            <person name="Pawlowski J."/>
            <person name="Sierra R."/>
            <person name="Euteneuer U."/>
            <person name="Pillet L."/>
            <person name="Moustafa A."/>
            <person name="Platzer M."/>
            <person name="Groth M."/>
            <person name="Szafranski K."/>
            <person name="Schliwa M."/>
        </authorList>
    </citation>
    <scope>NUCLEOTIDE SEQUENCE [LARGE SCALE GENOMIC DNA]</scope>
</reference>
<dbReference type="SMART" id="SM00249">
    <property type="entry name" value="PHD"/>
    <property type="match status" value="1"/>
</dbReference>
<dbReference type="PROSITE" id="PS50016">
    <property type="entry name" value="ZF_PHD_2"/>
    <property type="match status" value="1"/>
</dbReference>
<evidence type="ECO:0000256" key="3">
    <source>
        <dbReference type="ARBA" id="ARBA00022833"/>
    </source>
</evidence>
<proteinExistence type="predicted"/>
<feature type="compositionally biased region" description="Polar residues" evidence="5">
    <location>
        <begin position="92"/>
        <end position="105"/>
    </location>
</feature>
<comment type="caution">
    <text evidence="7">The sequence shown here is derived from an EMBL/GenBank/DDBJ whole genome shotgun (WGS) entry which is preliminary data.</text>
</comment>
<evidence type="ECO:0000256" key="2">
    <source>
        <dbReference type="ARBA" id="ARBA00022771"/>
    </source>
</evidence>
<name>X6MM09_RETFI</name>
<evidence type="ECO:0000313" key="7">
    <source>
        <dbReference type="EMBL" id="ETO14859.1"/>
    </source>
</evidence>
<dbReference type="InterPro" id="IPR011011">
    <property type="entry name" value="Znf_FYVE_PHD"/>
</dbReference>
<evidence type="ECO:0000259" key="6">
    <source>
        <dbReference type="PROSITE" id="PS50016"/>
    </source>
</evidence>
<dbReference type="SUPFAM" id="SSF57903">
    <property type="entry name" value="FYVE/PHD zinc finger"/>
    <property type="match status" value="1"/>
</dbReference>
<feature type="region of interest" description="Disordered" evidence="5">
    <location>
        <begin position="1"/>
        <end position="124"/>
    </location>
</feature>
<evidence type="ECO:0000313" key="8">
    <source>
        <dbReference type="Proteomes" id="UP000023152"/>
    </source>
</evidence>
<gene>
    <name evidence="7" type="ORF">RFI_22510</name>
</gene>
<evidence type="ECO:0000256" key="4">
    <source>
        <dbReference type="PROSITE-ProRule" id="PRU00146"/>
    </source>
</evidence>
<dbReference type="Gene3D" id="3.30.40.10">
    <property type="entry name" value="Zinc/RING finger domain, C3HC4 (zinc finger)"/>
    <property type="match status" value="1"/>
</dbReference>
<accession>X6MM09</accession>
<keyword evidence="1" id="KW-0479">Metal-binding</keyword>
<feature type="domain" description="PHD-type" evidence="6">
    <location>
        <begin position="306"/>
        <end position="351"/>
    </location>
</feature>
<keyword evidence="3" id="KW-0862">Zinc</keyword>
<dbReference type="InterPro" id="IPR001965">
    <property type="entry name" value="Znf_PHD"/>
</dbReference>
<feature type="compositionally biased region" description="Basic residues" evidence="5">
    <location>
        <begin position="55"/>
        <end position="67"/>
    </location>
</feature>
<dbReference type="OrthoDB" id="298344at2759"/>
<organism evidence="7 8">
    <name type="scientific">Reticulomyxa filosa</name>
    <dbReference type="NCBI Taxonomy" id="46433"/>
    <lineage>
        <taxon>Eukaryota</taxon>
        <taxon>Sar</taxon>
        <taxon>Rhizaria</taxon>
        <taxon>Retaria</taxon>
        <taxon>Foraminifera</taxon>
        <taxon>Monothalamids</taxon>
        <taxon>Reticulomyxidae</taxon>
        <taxon>Reticulomyxa</taxon>
    </lineage>
</organism>
<dbReference type="InterPro" id="IPR019787">
    <property type="entry name" value="Znf_PHD-finger"/>
</dbReference>
<dbReference type="PANTHER" id="PTHR24102">
    <property type="entry name" value="PHD FINGER PROTEIN"/>
    <property type="match status" value="1"/>
</dbReference>
<feature type="compositionally biased region" description="Polar residues" evidence="5">
    <location>
        <begin position="69"/>
        <end position="78"/>
    </location>
</feature>
<dbReference type="GO" id="GO:0008270">
    <property type="term" value="F:zinc ion binding"/>
    <property type="evidence" value="ECO:0007669"/>
    <property type="project" value="UniProtKB-KW"/>
</dbReference>
<sequence length="353" mass="39389">MHEKEHKSEEEVEYDFAENGDDSDAVDEMNIVLESDNESNDNDSSAGENDGHSNHNNKKTKRRKKSRSQATPNHTGGEQKNKKRSFHDMQLESVTISTDMSNSLHSPEKMWPENNDLESNSKRRRVSTRATTAIHSTFSAVPFEWGIQVDKEMVLREVNSYFDALNNALLTQPIVSSLTHEDGNNAAATFCYPAAVKVRIKETRNPLKEAIDALGPSIFTMSDLLYKMEDVLHVENYFKETSKNKPMLAKLHSELMAMSGGMYDVTVADKYTAGGLLLSNQSLGSLQARDLLKKTYDSSAFFDKHEGACYICGDVGNFVCCESCTHVCHLKCAGLSECPPDDWFCGTCAQVKN</sequence>
<keyword evidence="8" id="KW-1185">Reference proteome</keyword>